<name>A0A136PU24_9ACTN</name>
<feature type="compositionally biased region" description="Low complexity" evidence="1">
    <location>
        <begin position="60"/>
        <end position="89"/>
    </location>
</feature>
<protein>
    <submittedName>
        <fullName evidence="3">Uncharacterized protein</fullName>
    </submittedName>
</protein>
<keyword evidence="4" id="KW-1185">Reference proteome</keyword>
<evidence type="ECO:0000256" key="1">
    <source>
        <dbReference type="SAM" id="MobiDB-lite"/>
    </source>
</evidence>
<organism evidence="3 4">
    <name type="scientific">Micromonospora rosaria</name>
    <dbReference type="NCBI Taxonomy" id="47874"/>
    <lineage>
        <taxon>Bacteria</taxon>
        <taxon>Bacillati</taxon>
        <taxon>Actinomycetota</taxon>
        <taxon>Actinomycetes</taxon>
        <taxon>Micromonosporales</taxon>
        <taxon>Micromonosporaceae</taxon>
        <taxon>Micromonospora</taxon>
    </lineage>
</organism>
<comment type="caution">
    <text evidence="3">The sequence shown here is derived from an EMBL/GenBank/DDBJ whole genome shotgun (WGS) entry which is preliminary data.</text>
</comment>
<accession>A0A136PU24</accession>
<feature type="region of interest" description="Disordered" evidence="1">
    <location>
        <begin position="60"/>
        <end position="117"/>
    </location>
</feature>
<evidence type="ECO:0000256" key="2">
    <source>
        <dbReference type="SAM" id="Phobius"/>
    </source>
</evidence>
<gene>
    <name evidence="3" type="ORF">AWW66_11070</name>
</gene>
<feature type="transmembrane region" description="Helical" evidence="2">
    <location>
        <begin position="36"/>
        <end position="55"/>
    </location>
</feature>
<evidence type="ECO:0000313" key="3">
    <source>
        <dbReference type="EMBL" id="KXK61875.1"/>
    </source>
</evidence>
<reference evidence="3 4" key="1">
    <citation type="submission" date="2016-01" db="EMBL/GenBank/DDBJ databases">
        <title>Whole genome sequence and analysis of Micromonospora rosaria DSM 803, which can produce antibacterial substance rosamicin.</title>
        <authorList>
            <person name="Yang H."/>
            <person name="He X."/>
            <person name="Zhu D."/>
        </authorList>
    </citation>
    <scope>NUCLEOTIDE SEQUENCE [LARGE SCALE GENOMIC DNA]</scope>
    <source>
        <strain evidence="3 4">DSM 803</strain>
    </source>
</reference>
<proteinExistence type="predicted"/>
<evidence type="ECO:0000313" key="4">
    <source>
        <dbReference type="Proteomes" id="UP000070620"/>
    </source>
</evidence>
<dbReference type="EMBL" id="LRQV01000030">
    <property type="protein sequence ID" value="KXK61875.1"/>
    <property type="molecule type" value="Genomic_DNA"/>
</dbReference>
<dbReference type="AlphaFoldDB" id="A0A136PU24"/>
<keyword evidence="2" id="KW-0812">Transmembrane</keyword>
<feature type="compositionally biased region" description="Basic and acidic residues" evidence="1">
    <location>
        <begin position="1"/>
        <end position="17"/>
    </location>
</feature>
<keyword evidence="2" id="KW-0472">Membrane</keyword>
<dbReference type="Proteomes" id="UP000070620">
    <property type="component" value="Unassembled WGS sequence"/>
</dbReference>
<keyword evidence="2" id="KW-1133">Transmembrane helix</keyword>
<feature type="region of interest" description="Disordered" evidence="1">
    <location>
        <begin position="1"/>
        <end position="34"/>
    </location>
</feature>
<sequence length="268" mass="27011">MHMTGQDRDRTAPREPLPETDDPPPPAGSRRPGKPLIAGAVLVAAAVAATGVLWLRADPPADAPTAEGPGAAAPPAAPAPGSGPAVEAPTGESPTGAPVDGAAPSGQPTAVALPAIPGSTIDEITAGWTKRFGTTPQAQDRHYSAQATLPGYDQPVRLGLVSGTDDGDNGPTSVYCSTHDDPPLRVDRKLIRALLDSCLAPALADGEQEALTGWLARQDYSADVYATRGFDRFNAEVVSAGGALQVQVQAKGRTGPGAVRVAGAGSAG</sequence>